<keyword evidence="1" id="KW-1133">Transmembrane helix</keyword>
<name>A0ABY3R8U2_9BRAD</name>
<keyword evidence="1" id="KW-0472">Membrane</keyword>
<evidence type="ECO:0000313" key="3">
    <source>
        <dbReference type="EMBL" id="UFZ03736.1"/>
    </source>
</evidence>
<gene>
    <name evidence="3" type="ORF">LQG66_31760</name>
</gene>
<evidence type="ECO:0000313" key="4">
    <source>
        <dbReference type="Proteomes" id="UP001431010"/>
    </source>
</evidence>
<sequence length="67" mass="6987">MTQNVGKIDRLIRIIVGLAILSLTIIGPQTLWGLLGLIPLGTALIGWCPPYAILGINTCGTRSGATS</sequence>
<evidence type="ECO:0000256" key="1">
    <source>
        <dbReference type="SAM" id="Phobius"/>
    </source>
</evidence>
<dbReference type="RefSeq" id="WP_231319751.1">
    <property type="nucleotide sequence ID" value="NZ_CP088156.1"/>
</dbReference>
<accession>A0ABY3R8U2</accession>
<reference evidence="3" key="1">
    <citation type="journal article" date="2024" name="Antonie Van Leeuwenhoek">
        <title>Bradyrhizobium ontarionense sp. nov., a novel bacterial symbiont isolated from Aeschynomene indica (Indian jointvetch), harbours photosynthesis, nitrogen fixation and nitrous oxide (N2O) reductase genes.</title>
        <authorList>
            <person name="Bromfield E.S.P."/>
            <person name="Cloutier S."/>
        </authorList>
    </citation>
    <scope>NUCLEOTIDE SEQUENCE</scope>
    <source>
        <strain evidence="3">A19</strain>
    </source>
</reference>
<evidence type="ECO:0000259" key="2">
    <source>
        <dbReference type="Pfam" id="PF11127"/>
    </source>
</evidence>
<protein>
    <submittedName>
        <fullName evidence="3">DUF2892 domain-containing protein</fullName>
    </submittedName>
</protein>
<organism evidence="3 4">
    <name type="scientific">Bradyrhizobium ontarionense</name>
    <dbReference type="NCBI Taxonomy" id="2898149"/>
    <lineage>
        <taxon>Bacteria</taxon>
        <taxon>Pseudomonadati</taxon>
        <taxon>Pseudomonadota</taxon>
        <taxon>Alphaproteobacteria</taxon>
        <taxon>Hyphomicrobiales</taxon>
        <taxon>Nitrobacteraceae</taxon>
        <taxon>Bradyrhizobium</taxon>
    </lineage>
</organism>
<dbReference type="Proteomes" id="UP001431010">
    <property type="component" value="Chromosome"/>
</dbReference>
<dbReference type="Pfam" id="PF11127">
    <property type="entry name" value="YgaP-like_TM"/>
    <property type="match status" value="1"/>
</dbReference>
<feature type="transmembrane region" description="Helical" evidence="1">
    <location>
        <begin position="12"/>
        <end position="32"/>
    </location>
</feature>
<keyword evidence="4" id="KW-1185">Reference proteome</keyword>
<dbReference type="EMBL" id="CP088156">
    <property type="protein sequence ID" value="UFZ03736.1"/>
    <property type="molecule type" value="Genomic_DNA"/>
</dbReference>
<proteinExistence type="predicted"/>
<feature type="domain" description="Inner membrane protein YgaP-like transmembrane" evidence="2">
    <location>
        <begin position="1"/>
        <end position="61"/>
    </location>
</feature>
<dbReference type="InterPro" id="IPR021309">
    <property type="entry name" value="YgaP-like_TM"/>
</dbReference>
<keyword evidence="1" id="KW-0812">Transmembrane</keyword>